<reference evidence="1" key="2">
    <citation type="submission" date="2020-07" db="EMBL/GenBank/DDBJ databases">
        <authorList>
            <person name="Vera ALvarez R."/>
            <person name="Arias-Moreno D.M."/>
            <person name="Jimenez-Jacinto V."/>
            <person name="Jimenez-Bremont J.F."/>
            <person name="Swaminathan K."/>
            <person name="Moose S.P."/>
            <person name="Guerrero-Gonzalez M.L."/>
            <person name="Marino-Ramirez L."/>
            <person name="Landsman D."/>
            <person name="Rodriguez-Kessler M."/>
            <person name="Delgado-Sanchez P."/>
        </authorList>
    </citation>
    <scope>NUCLEOTIDE SEQUENCE</scope>
    <source>
        <tissue evidence="1">Cladode</tissue>
    </source>
</reference>
<protein>
    <submittedName>
        <fullName evidence="1">Uncharacterized protein</fullName>
    </submittedName>
</protein>
<accession>A0A7C9CNA9</accession>
<proteinExistence type="predicted"/>
<sequence>MRGCSKTRKMDSLEKVVHFWQNWQLLLEWLLQSHWCLLVSSSKLLTPPLELESNISLMVHPLQALQLHLLVLLSMHLVTKWYFQSTLQGGFTFGCLWLLDADFSSVKRL</sequence>
<reference evidence="1" key="1">
    <citation type="journal article" date="2013" name="J. Plant Res.">
        <title>Effect of fungi and light on seed germination of three Opuntia species from semiarid lands of central Mexico.</title>
        <authorList>
            <person name="Delgado-Sanchez P."/>
            <person name="Jimenez-Bremont J.F."/>
            <person name="Guerrero-Gonzalez Mde L."/>
            <person name="Flores J."/>
        </authorList>
    </citation>
    <scope>NUCLEOTIDE SEQUENCE</scope>
    <source>
        <tissue evidence="1">Cladode</tissue>
    </source>
</reference>
<name>A0A7C9CNA9_OPUST</name>
<organism evidence="1">
    <name type="scientific">Opuntia streptacantha</name>
    <name type="common">Prickly pear cactus</name>
    <name type="synonym">Opuntia cardona</name>
    <dbReference type="NCBI Taxonomy" id="393608"/>
    <lineage>
        <taxon>Eukaryota</taxon>
        <taxon>Viridiplantae</taxon>
        <taxon>Streptophyta</taxon>
        <taxon>Embryophyta</taxon>
        <taxon>Tracheophyta</taxon>
        <taxon>Spermatophyta</taxon>
        <taxon>Magnoliopsida</taxon>
        <taxon>eudicotyledons</taxon>
        <taxon>Gunneridae</taxon>
        <taxon>Pentapetalae</taxon>
        <taxon>Caryophyllales</taxon>
        <taxon>Cactineae</taxon>
        <taxon>Cactaceae</taxon>
        <taxon>Opuntioideae</taxon>
        <taxon>Opuntia</taxon>
    </lineage>
</organism>
<dbReference type="EMBL" id="GISG01026081">
    <property type="protein sequence ID" value="MBA4619585.1"/>
    <property type="molecule type" value="Transcribed_RNA"/>
</dbReference>
<dbReference type="AlphaFoldDB" id="A0A7C9CNA9"/>
<evidence type="ECO:0000313" key="1">
    <source>
        <dbReference type="EMBL" id="MBA4619585.1"/>
    </source>
</evidence>